<reference evidence="1 2" key="2">
    <citation type="journal article" date="2010" name="BMC Genomics">
        <title>The genome of Geobacter bemidjiensis, exemplar for the subsurface clade of Geobacter species that predominate in Fe(III)-reducing subsurface environments.</title>
        <authorList>
            <person name="Aklujkar M."/>
            <person name="Young N.D."/>
            <person name="Holmes D."/>
            <person name="Chavan M."/>
            <person name="Risso C."/>
            <person name="Kiss H.E."/>
            <person name="Han C.S."/>
            <person name="Land M.L."/>
            <person name="Lovley D.R."/>
        </authorList>
    </citation>
    <scope>NUCLEOTIDE SEQUENCE [LARGE SCALE GENOMIC DNA]</scope>
    <source>
        <strain evidence="2">ATCC BAA-1014 / DSM 16622 / JCM 12645 / Bem</strain>
    </source>
</reference>
<proteinExistence type="predicted"/>
<dbReference type="OrthoDB" id="5402176at2"/>
<evidence type="ECO:0000313" key="1">
    <source>
        <dbReference type="EMBL" id="ACH39137.1"/>
    </source>
</evidence>
<accession>B5EDE1</accession>
<organism evidence="1 2">
    <name type="scientific">Citrifermentans bemidjiense (strain ATCC BAA-1014 / DSM 16622 / JCM 12645 / Bem)</name>
    <name type="common">Geobacter bemidjiensis</name>
    <dbReference type="NCBI Taxonomy" id="404380"/>
    <lineage>
        <taxon>Bacteria</taxon>
        <taxon>Pseudomonadati</taxon>
        <taxon>Thermodesulfobacteriota</taxon>
        <taxon>Desulfuromonadia</taxon>
        <taxon>Geobacterales</taxon>
        <taxon>Geobacteraceae</taxon>
        <taxon>Citrifermentans</taxon>
    </lineage>
</organism>
<dbReference type="AlphaFoldDB" id="B5EDE1"/>
<protein>
    <recommendedName>
        <fullName evidence="3">SCP2 domain-containing protein</fullName>
    </recommendedName>
</protein>
<evidence type="ECO:0008006" key="3">
    <source>
        <dbReference type="Google" id="ProtNLM"/>
    </source>
</evidence>
<keyword evidence="2" id="KW-1185">Reference proteome</keyword>
<dbReference type="KEGG" id="gbm:Gbem_2124"/>
<dbReference type="STRING" id="404380.Gbem_2124"/>
<dbReference type="HOGENOM" id="CLU_175370_0_0_7"/>
<sequence>MHEDQKVVEAITGEMGTLFCKGVFTDRTVFRFTLGEASITIAISADSYTLEGDAGKADCSCRTSAEMFSKIWHDGYRPGIMDFLGGAINSDAPLLLPQFLRAFGKL</sequence>
<dbReference type="RefSeq" id="WP_012530557.1">
    <property type="nucleotide sequence ID" value="NC_011146.1"/>
</dbReference>
<dbReference type="Proteomes" id="UP000008825">
    <property type="component" value="Chromosome"/>
</dbReference>
<dbReference type="EMBL" id="CP001124">
    <property type="protein sequence ID" value="ACH39137.1"/>
    <property type="molecule type" value="Genomic_DNA"/>
</dbReference>
<gene>
    <name evidence="1" type="ordered locus">Gbem_2124</name>
</gene>
<evidence type="ECO:0000313" key="2">
    <source>
        <dbReference type="Proteomes" id="UP000008825"/>
    </source>
</evidence>
<name>B5EDE1_CITBB</name>
<reference evidence="1 2" key="1">
    <citation type="submission" date="2008-07" db="EMBL/GenBank/DDBJ databases">
        <title>Complete sequence of Geobacter bemidjiensis BEM.</title>
        <authorList>
            <consortium name="US DOE Joint Genome Institute"/>
            <person name="Lucas S."/>
            <person name="Copeland A."/>
            <person name="Lapidus A."/>
            <person name="Glavina del Rio T."/>
            <person name="Dalin E."/>
            <person name="Tice H."/>
            <person name="Bruce D."/>
            <person name="Goodwin L."/>
            <person name="Pitluck S."/>
            <person name="Kiss H."/>
            <person name="Brettin T."/>
            <person name="Detter J.C."/>
            <person name="Han C."/>
            <person name="Kuske C.R."/>
            <person name="Schmutz J."/>
            <person name="Larimer F."/>
            <person name="Land M."/>
            <person name="Hauser L."/>
            <person name="Kyrpides N."/>
            <person name="Lykidis A."/>
            <person name="Lovley D."/>
            <person name="Richardson P."/>
        </authorList>
    </citation>
    <scope>NUCLEOTIDE SEQUENCE [LARGE SCALE GENOMIC DNA]</scope>
    <source>
        <strain evidence="2">ATCC BAA-1014 / DSM 16622 / JCM 12645 / Bem</strain>
    </source>
</reference>